<keyword evidence="1" id="KW-0812">Transmembrane</keyword>
<dbReference type="AlphaFoldDB" id="A0A516SJZ6"/>
<evidence type="ECO:0000256" key="1">
    <source>
        <dbReference type="SAM" id="Phobius"/>
    </source>
</evidence>
<dbReference type="Proteomes" id="UP000317550">
    <property type="component" value="Chromosome"/>
</dbReference>
<evidence type="ECO:0000313" key="2">
    <source>
        <dbReference type="EMBL" id="QDQ28477.1"/>
    </source>
</evidence>
<keyword evidence="1" id="KW-1133">Transmembrane helix</keyword>
<dbReference type="OrthoDB" id="9156778at2"/>
<dbReference type="KEGG" id="cari:FNU76_20120"/>
<protein>
    <submittedName>
        <fullName evidence="2">Uncharacterized protein</fullName>
    </submittedName>
</protein>
<accession>A0A516SJZ6</accession>
<feature type="transmembrane region" description="Helical" evidence="1">
    <location>
        <begin position="34"/>
        <end position="51"/>
    </location>
</feature>
<dbReference type="EMBL" id="CP041730">
    <property type="protein sequence ID" value="QDQ28477.1"/>
    <property type="molecule type" value="Genomic_DNA"/>
</dbReference>
<reference evidence="3" key="1">
    <citation type="submission" date="2019-07" db="EMBL/GenBank/DDBJ databases">
        <title>Chitinimonas sp. nov., isolated from Ny-Alesund, arctica soil.</title>
        <authorList>
            <person name="Xu Q."/>
            <person name="Peng F."/>
        </authorList>
    </citation>
    <scope>NUCLEOTIDE SEQUENCE [LARGE SCALE GENOMIC DNA]</scope>
    <source>
        <strain evidence="3">R3-44</strain>
    </source>
</reference>
<keyword evidence="3" id="KW-1185">Reference proteome</keyword>
<evidence type="ECO:0000313" key="3">
    <source>
        <dbReference type="Proteomes" id="UP000317550"/>
    </source>
</evidence>
<sequence length="244" mass="27073">MSTLQAQRGTVLLATMVLPIIPQEETTMYLYSRLAMLFGAVILIGTAQAAGPSCSPDVKEAIVKEFTQSGWEKMPEDQRLRFEAAIYDKYQSCSQVDDILAPDPAYCGKTSYQGSTWYEQMTCCGYDPQRRMFSCPVSVKQTYGFGGAPLPGSREYVLNCVRSGAIFVPVGVDSVHLSNEFLGANPPWQFNVIAAANTNIGLLQPMSGQTRVARSILSWQLQPTNCNYRPIWGNVLDYQIRLNQ</sequence>
<name>A0A516SJZ6_9NEIS</name>
<proteinExistence type="predicted"/>
<organism evidence="2 3">
    <name type="scientific">Chitinimonas arctica</name>
    <dbReference type="NCBI Taxonomy" id="2594795"/>
    <lineage>
        <taxon>Bacteria</taxon>
        <taxon>Pseudomonadati</taxon>
        <taxon>Pseudomonadota</taxon>
        <taxon>Betaproteobacteria</taxon>
        <taxon>Neisseriales</taxon>
        <taxon>Chitinibacteraceae</taxon>
        <taxon>Chitinimonas</taxon>
    </lineage>
</organism>
<dbReference type="RefSeq" id="WP_144279860.1">
    <property type="nucleotide sequence ID" value="NZ_CP041730.1"/>
</dbReference>
<gene>
    <name evidence="2" type="ORF">FNU76_20120</name>
</gene>
<keyword evidence="1" id="KW-0472">Membrane</keyword>